<feature type="region of interest" description="Disordered" evidence="2">
    <location>
        <begin position="171"/>
        <end position="215"/>
    </location>
</feature>
<evidence type="ECO:0000313" key="4">
    <source>
        <dbReference type="EMBL" id="MBB5345898.1"/>
    </source>
</evidence>
<dbReference type="InterPro" id="IPR017850">
    <property type="entry name" value="Alkaline_phosphatase_core_sf"/>
</dbReference>
<feature type="domain" description="Sulfatase N-terminal" evidence="3">
    <location>
        <begin position="35"/>
        <end position="150"/>
    </location>
</feature>
<dbReference type="Pfam" id="PF00884">
    <property type="entry name" value="Sulfatase"/>
    <property type="match status" value="1"/>
</dbReference>
<comment type="caution">
    <text evidence="4">The sequence shown here is derived from an EMBL/GenBank/DDBJ whole genome shotgun (WGS) entry which is preliminary data.</text>
</comment>
<dbReference type="PANTHER" id="PTHR42693">
    <property type="entry name" value="ARYLSULFATASE FAMILY MEMBER"/>
    <property type="match status" value="1"/>
</dbReference>
<dbReference type="GO" id="GO:0004065">
    <property type="term" value="F:arylsulfatase activity"/>
    <property type="evidence" value="ECO:0007669"/>
    <property type="project" value="TreeGrafter"/>
</dbReference>
<comment type="similarity">
    <text evidence="1">Belongs to the sulfatase family.</text>
</comment>
<accession>A0A7W8JBG3</accession>
<dbReference type="Proteomes" id="UP000569092">
    <property type="component" value="Unassembled WGS sequence"/>
</dbReference>
<feature type="region of interest" description="Disordered" evidence="2">
    <location>
        <begin position="238"/>
        <end position="279"/>
    </location>
</feature>
<evidence type="ECO:0000256" key="2">
    <source>
        <dbReference type="SAM" id="MobiDB-lite"/>
    </source>
</evidence>
<gene>
    <name evidence="4" type="ORF">HDF10_003899</name>
</gene>
<dbReference type="SUPFAM" id="SSF53649">
    <property type="entry name" value="Alkaline phosphatase-like"/>
    <property type="match status" value="1"/>
</dbReference>
<name>A0A7W8JBG3_9BACT</name>
<dbReference type="InterPro" id="IPR050738">
    <property type="entry name" value="Sulfatase"/>
</dbReference>
<evidence type="ECO:0000313" key="5">
    <source>
        <dbReference type="Proteomes" id="UP000569092"/>
    </source>
</evidence>
<evidence type="ECO:0000259" key="3">
    <source>
        <dbReference type="Pfam" id="PF00884"/>
    </source>
</evidence>
<reference evidence="4 5" key="1">
    <citation type="submission" date="2020-08" db="EMBL/GenBank/DDBJ databases">
        <title>Genomic Encyclopedia of Type Strains, Phase IV (KMG-V): Genome sequencing to study the core and pangenomes of soil and plant-associated prokaryotes.</title>
        <authorList>
            <person name="Whitman W."/>
        </authorList>
    </citation>
    <scope>NUCLEOTIDE SEQUENCE [LARGE SCALE GENOMIC DNA]</scope>
    <source>
        <strain evidence="4 5">M8US30</strain>
    </source>
</reference>
<dbReference type="InterPro" id="IPR000917">
    <property type="entry name" value="Sulfatase_N"/>
</dbReference>
<dbReference type="Pfam" id="PF10518">
    <property type="entry name" value="TAT_signal"/>
    <property type="match status" value="1"/>
</dbReference>
<protein>
    <submittedName>
        <fullName evidence="4">Arylsulfatase A-like enzyme</fullName>
    </submittedName>
</protein>
<dbReference type="PANTHER" id="PTHR42693:SF33">
    <property type="entry name" value="ARYLSULFATASE"/>
    <property type="match status" value="1"/>
</dbReference>
<feature type="compositionally biased region" description="Pro residues" evidence="2">
    <location>
        <begin position="184"/>
        <end position="197"/>
    </location>
</feature>
<dbReference type="AlphaFoldDB" id="A0A7W8JBG3"/>
<sequence>MKRRDFLKTTAAVAGATVASRLGLSQNITEPGAKPNVIFILVDELRWPSVFPIGVDSAEEYFKRFMPNLYKHIWKRGVKFSNYHTAACACTPARGTIITGLYSHQSWLIGTITTNPKVPVLNPAFPTFGKLLQSAGYTTPYFGKWHVSVASGPNDTLVPYGFAWNSPPDPTGYNLQGTYGDQTPPAPGQDPAVPPPVQQRRLHHRSGHRLPAERQDHRCPVVSDCRLCQPARSRVLPRRHRVSHLHQPLRELQQKPPKRPTQSEPGLYKQSADRELEHQ</sequence>
<dbReference type="EMBL" id="JACHDZ010000007">
    <property type="protein sequence ID" value="MBB5345898.1"/>
    <property type="molecule type" value="Genomic_DNA"/>
</dbReference>
<dbReference type="Gene3D" id="3.40.720.10">
    <property type="entry name" value="Alkaline Phosphatase, subunit A"/>
    <property type="match status" value="1"/>
</dbReference>
<organism evidence="4 5">
    <name type="scientific">Tunturiibacter lichenicola</name>
    <dbReference type="NCBI Taxonomy" id="2051959"/>
    <lineage>
        <taxon>Bacteria</taxon>
        <taxon>Pseudomonadati</taxon>
        <taxon>Acidobacteriota</taxon>
        <taxon>Terriglobia</taxon>
        <taxon>Terriglobales</taxon>
        <taxon>Acidobacteriaceae</taxon>
        <taxon>Tunturiibacter</taxon>
    </lineage>
</organism>
<dbReference type="NCBIfam" id="TIGR01409">
    <property type="entry name" value="TAT_signal_seq"/>
    <property type="match status" value="1"/>
</dbReference>
<evidence type="ECO:0000256" key="1">
    <source>
        <dbReference type="ARBA" id="ARBA00008779"/>
    </source>
</evidence>
<proteinExistence type="inferred from homology"/>
<dbReference type="InterPro" id="IPR019546">
    <property type="entry name" value="TAT_signal_bac_arc"/>
</dbReference>